<proteinExistence type="predicted"/>
<name>A0A6A0B348_9ACTN</name>
<dbReference type="Proteomes" id="UP000484988">
    <property type="component" value="Unassembled WGS sequence"/>
</dbReference>
<evidence type="ECO:0000313" key="2">
    <source>
        <dbReference type="Proteomes" id="UP000484988"/>
    </source>
</evidence>
<protein>
    <submittedName>
        <fullName evidence="1">Uncharacterized protein</fullName>
    </submittedName>
</protein>
<keyword evidence="2" id="KW-1185">Reference proteome</keyword>
<gene>
    <name evidence="1" type="ORF">SCWH03_53780</name>
</gene>
<dbReference type="EMBL" id="BLLG01000023">
    <property type="protein sequence ID" value="GFH39113.1"/>
    <property type="molecule type" value="Genomic_DNA"/>
</dbReference>
<accession>A0A6A0B348</accession>
<comment type="caution">
    <text evidence="1">The sequence shown here is derived from an EMBL/GenBank/DDBJ whole genome shotgun (WGS) entry which is preliminary data.</text>
</comment>
<sequence length="71" mass="7534">MWRESTCSLQKSARSRGSTCAVECVATLYVPARKSAPPPSRVPVRGEGRSALPGSLRAGIVVQTSRTAYPS</sequence>
<reference evidence="1 2" key="1">
    <citation type="submission" date="2020-02" db="EMBL/GenBank/DDBJ databases">
        <title>Whole Genome Shotgun Sequence of Streptomyces sp. strain CWH03.</title>
        <authorList>
            <person name="Dohra H."/>
            <person name="Kodani S."/>
            <person name="Yamamura H."/>
        </authorList>
    </citation>
    <scope>NUCLEOTIDE SEQUENCE [LARGE SCALE GENOMIC DNA]</scope>
    <source>
        <strain evidence="1 2">CWH03</strain>
    </source>
</reference>
<organism evidence="1 2">
    <name type="scientific">Streptomyces pacificus</name>
    <dbReference type="NCBI Taxonomy" id="2705029"/>
    <lineage>
        <taxon>Bacteria</taxon>
        <taxon>Bacillati</taxon>
        <taxon>Actinomycetota</taxon>
        <taxon>Actinomycetes</taxon>
        <taxon>Kitasatosporales</taxon>
        <taxon>Streptomycetaceae</taxon>
        <taxon>Streptomyces</taxon>
    </lineage>
</organism>
<dbReference type="AlphaFoldDB" id="A0A6A0B348"/>
<evidence type="ECO:0000313" key="1">
    <source>
        <dbReference type="EMBL" id="GFH39113.1"/>
    </source>
</evidence>